<keyword evidence="3" id="KW-0547">Nucleotide-binding</keyword>
<evidence type="ECO:0000256" key="1">
    <source>
        <dbReference type="ARBA" id="ARBA00009156"/>
    </source>
</evidence>
<dbReference type="PROSITE" id="PS00445">
    <property type="entry name" value="FGGY_KINASES_2"/>
    <property type="match status" value="1"/>
</dbReference>
<organism evidence="7 8">
    <name type="scientific">Daphnia galeata</name>
    <dbReference type="NCBI Taxonomy" id="27404"/>
    <lineage>
        <taxon>Eukaryota</taxon>
        <taxon>Metazoa</taxon>
        <taxon>Ecdysozoa</taxon>
        <taxon>Arthropoda</taxon>
        <taxon>Crustacea</taxon>
        <taxon>Branchiopoda</taxon>
        <taxon>Diplostraca</taxon>
        <taxon>Cladocera</taxon>
        <taxon>Anomopoda</taxon>
        <taxon>Daphniidae</taxon>
        <taxon>Daphnia</taxon>
    </lineage>
</organism>
<keyword evidence="4" id="KW-0418">Kinase</keyword>
<name>A0A8J2RMW3_9CRUS</name>
<dbReference type="GO" id="GO:0006071">
    <property type="term" value="P:glycerol metabolic process"/>
    <property type="evidence" value="ECO:0007669"/>
    <property type="project" value="TreeGrafter"/>
</dbReference>
<evidence type="ECO:0000256" key="5">
    <source>
        <dbReference type="ARBA" id="ARBA00022840"/>
    </source>
</evidence>
<keyword evidence="8" id="KW-1185">Reference proteome</keyword>
<keyword evidence="2" id="KW-0808">Transferase</keyword>
<gene>
    <name evidence="7" type="ORF">DGAL_LOCUS6612</name>
</gene>
<dbReference type="GO" id="GO:0005524">
    <property type="term" value="F:ATP binding"/>
    <property type="evidence" value="ECO:0007669"/>
    <property type="project" value="UniProtKB-KW"/>
</dbReference>
<evidence type="ECO:0000313" key="8">
    <source>
        <dbReference type="Proteomes" id="UP000789390"/>
    </source>
</evidence>
<proteinExistence type="inferred from homology"/>
<dbReference type="Pfam" id="PF02782">
    <property type="entry name" value="FGGY_C"/>
    <property type="match status" value="1"/>
</dbReference>
<keyword evidence="5" id="KW-0067">ATP-binding</keyword>
<sequence>MTYGTGGFMLYNTGIQNRQPHYAMEGSISVAGLALNWLKNNMISDFQECEKLAAPVTSTGRVYFFPAFSGLYAPYWRMDTRGVVCGLTQFTTRAHLARASLESACYQTRDIVEVMACDVGAHMTSLRVDGGIIDDRSRLIQLQADILGIPIVRPTMTETTALGAAMCSWYLLRVVQRQLYRPRLSLHSMDEYAVKRTLGWETILDDGSADPGKSVDLN</sequence>
<evidence type="ECO:0000259" key="6">
    <source>
        <dbReference type="Pfam" id="PF02782"/>
    </source>
</evidence>
<evidence type="ECO:0000256" key="3">
    <source>
        <dbReference type="ARBA" id="ARBA00022741"/>
    </source>
</evidence>
<evidence type="ECO:0000256" key="4">
    <source>
        <dbReference type="ARBA" id="ARBA00022777"/>
    </source>
</evidence>
<dbReference type="EMBL" id="CAKKLH010000120">
    <property type="protein sequence ID" value="CAH0103908.1"/>
    <property type="molecule type" value="Genomic_DNA"/>
</dbReference>
<dbReference type="Proteomes" id="UP000789390">
    <property type="component" value="Unassembled WGS sequence"/>
</dbReference>
<dbReference type="AlphaFoldDB" id="A0A8J2RMW3"/>
<accession>A0A8J2RMW3</accession>
<dbReference type="SUPFAM" id="SSF53067">
    <property type="entry name" value="Actin-like ATPase domain"/>
    <property type="match status" value="1"/>
</dbReference>
<dbReference type="InterPro" id="IPR043129">
    <property type="entry name" value="ATPase_NBD"/>
</dbReference>
<dbReference type="InterPro" id="IPR018485">
    <property type="entry name" value="FGGY_C"/>
</dbReference>
<reference evidence="7" key="1">
    <citation type="submission" date="2021-11" db="EMBL/GenBank/DDBJ databases">
        <authorList>
            <person name="Schell T."/>
        </authorList>
    </citation>
    <scope>NUCLEOTIDE SEQUENCE</scope>
    <source>
        <strain evidence="7">M5</strain>
    </source>
</reference>
<dbReference type="PANTHER" id="PTHR10196">
    <property type="entry name" value="SUGAR KINASE"/>
    <property type="match status" value="1"/>
</dbReference>
<dbReference type="GO" id="GO:0004370">
    <property type="term" value="F:glycerol kinase activity"/>
    <property type="evidence" value="ECO:0007669"/>
    <property type="project" value="TreeGrafter"/>
</dbReference>
<evidence type="ECO:0000256" key="2">
    <source>
        <dbReference type="ARBA" id="ARBA00022679"/>
    </source>
</evidence>
<dbReference type="InterPro" id="IPR018483">
    <property type="entry name" value="Carb_kinase_FGGY_CS"/>
</dbReference>
<dbReference type="PANTHER" id="PTHR10196:SF69">
    <property type="entry name" value="GLYCEROL KINASE"/>
    <property type="match status" value="1"/>
</dbReference>
<evidence type="ECO:0000313" key="7">
    <source>
        <dbReference type="EMBL" id="CAH0103908.1"/>
    </source>
</evidence>
<comment type="similarity">
    <text evidence="1">Belongs to the FGGY kinase family.</text>
</comment>
<dbReference type="GO" id="GO:0046167">
    <property type="term" value="P:glycerol-3-phosphate biosynthetic process"/>
    <property type="evidence" value="ECO:0007669"/>
    <property type="project" value="TreeGrafter"/>
</dbReference>
<dbReference type="GO" id="GO:0005739">
    <property type="term" value="C:mitochondrion"/>
    <property type="evidence" value="ECO:0007669"/>
    <property type="project" value="TreeGrafter"/>
</dbReference>
<feature type="domain" description="Carbohydrate kinase FGGY C-terminal" evidence="6">
    <location>
        <begin position="18"/>
        <end position="168"/>
    </location>
</feature>
<comment type="caution">
    <text evidence="7">The sequence shown here is derived from an EMBL/GenBank/DDBJ whole genome shotgun (WGS) entry which is preliminary data.</text>
</comment>
<protein>
    <recommendedName>
        <fullName evidence="6">Carbohydrate kinase FGGY C-terminal domain-containing protein</fullName>
    </recommendedName>
</protein>
<dbReference type="GO" id="GO:0006641">
    <property type="term" value="P:triglyceride metabolic process"/>
    <property type="evidence" value="ECO:0007669"/>
    <property type="project" value="TreeGrafter"/>
</dbReference>
<dbReference type="OrthoDB" id="5422795at2759"/>
<dbReference type="Gene3D" id="3.30.420.40">
    <property type="match status" value="1"/>
</dbReference>